<reference evidence="2 3" key="1">
    <citation type="submission" date="2016-11" db="EMBL/GenBank/DDBJ databases">
        <title>Description of two novel members of the family Erysipelotrichaceae: Ileibacterium lipovorans gen. nov., sp. nov. and Dubosiella newyorkensis, gen. nov., sp. nov.</title>
        <authorList>
            <person name="Cox L.M."/>
            <person name="Sohn J."/>
            <person name="Tyrrell K.L."/>
            <person name="Citron D.M."/>
            <person name="Lawson P.A."/>
            <person name="Patel N.B."/>
            <person name="Iizumi T."/>
            <person name="Perez-Perez G.I."/>
            <person name="Goldstein E.J."/>
            <person name="Blaser M.J."/>
        </authorList>
    </citation>
    <scope>NUCLEOTIDE SEQUENCE [LARGE SCALE GENOMIC DNA]</scope>
    <source>
        <strain evidence="2 3">NYU-BL-A4</strain>
    </source>
</reference>
<dbReference type="GO" id="GO:0003824">
    <property type="term" value="F:catalytic activity"/>
    <property type="evidence" value="ECO:0007669"/>
    <property type="project" value="UniProtKB-ARBA"/>
</dbReference>
<comment type="caution">
    <text evidence="2">The sequence shown here is derived from an EMBL/GenBank/DDBJ whole genome shotgun (WGS) entry which is preliminary data.</text>
</comment>
<dbReference type="STRING" id="1862672.BO225_03635"/>
<dbReference type="InterPro" id="IPR015422">
    <property type="entry name" value="PyrdxlP-dep_Trfase_small"/>
</dbReference>
<gene>
    <name evidence="2" type="ORF">BO225_03635</name>
</gene>
<evidence type="ECO:0000313" key="3">
    <source>
        <dbReference type="Proteomes" id="UP000186705"/>
    </source>
</evidence>
<dbReference type="GeneID" id="78275039"/>
<dbReference type="InterPro" id="IPR004839">
    <property type="entry name" value="Aminotransferase_I/II_large"/>
</dbReference>
<dbReference type="RefSeq" id="WP_076340924.1">
    <property type="nucleotide sequence ID" value="NZ_CAMNTW010000031.1"/>
</dbReference>
<protein>
    <recommendedName>
        <fullName evidence="1">Aminotransferase class I/classII large domain-containing protein</fullName>
    </recommendedName>
</protein>
<organism evidence="2 3">
    <name type="scientific">Dubosiella newyorkensis</name>
    <dbReference type="NCBI Taxonomy" id="1862672"/>
    <lineage>
        <taxon>Bacteria</taxon>
        <taxon>Bacillati</taxon>
        <taxon>Bacillota</taxon>
        <taxon>Erysipelotrichia</taxon>
        <taxon>Erysipelotrichales</taxon>
        <taxon>Erysipelotrichaceae</taxon>
        <taxon>Dubosiella</taxon>
    </lineage>
</organism>
<proteinExistence type="predicted"/>
<dbReference type="GO" id="GO:0030170">
    <property type="term" value="F:pyridoxal phosphate binding"/>
    <property type="evidence" value="ECO:0007669"/>
    <property type="project" value="InterPro"/>
</dbReference>
<dbReference type="Gene3D" id="3.40.640.10">
    <property type="entry name" value="Type I PLP-dependent aspartate aminotransferase-like (Major domain)"/>
    <property type="match status" value="1"/>
</dbReference>
<keyword evidence="3" id="KW-1185">Reference proteome</keyword>
<feature type="domain" description="Aminotransferase class I/classII large" evidence="1">
    <location>
        <begin position="42"/>
        <end position="339"/>
    </location>
</feature>
<dbReference type="SUPFAM" id="SSF53383">
    <property type="entry name" value="PLP-dependent transferases"/>
    <property type="match status" value="1"/>
</dbReference>
<evidence type="ECO:0000259" key="1">
    <source>
        <dbReference type="Pfam" id="PF00155"/>
    </source>
</evidence>
<sequence length="364" mass="42035">MKLKDFYCEQWMTAYEKEAVYNMTDTSFSALSFHDLFDSKSLEEFDPLLDYGEITGDRGLKKEIERLYTTNDRALTFCHGALEGNEHVMSTLLEPGDHVIAFRPGYQQFYEYPRSLGCTVDVLDYEEENGWKLPFDAIENTICEKTKMIVLASPANPTGTTLTLKEWERLIELCKSHSIYILCDEVYRGLMQTPSVSDLYEYGISTGSLSKVYALPGLRFGWIRARESVIDKINIRRDYTFISTGPLVDGLAKRAFGKKDWILKRSWALLAENRKILAEWLAFDPRFSIRLYEESPVAFLKYDFDWLSKTFCLQALKEAGIFFVPGSCFGCEYHVRLGLGRESDSFKKGLYQLSHWLDETLKKT</sequence>
<accession>A0A1U7NP11</accession>
<dbReference type="InterPro" id="IPR015421">
    <property type="entry name" value="PyrdxlP-dep_Trfase_major"/>
</dbReference>
<dbReference type="OrthoDB" id="9802328at2"/>
<dbReference type="PANTHER" id="PTHR43510">
    <property type="entry name" value="AMINOTRANSFERASE FUNCTION, HYPOTHETICAL (EUROFUNG)"/>
    <property type="match status" value="1"/>
</dbReference>
<dbReference type="CDD" id="cd00609">
    <property type="entry name" value="AAT_like"/>
    <property type="match status" value="1"/>
</dbReference>
<dbReference type="Pfam" id="PF00155">
    <property type="entry name" value="Aminotran_1_2"/>
    <property type="match status" value="1"/>
</dbReference>
<evidence type="ECO:0000313" key="2">
    <source>
        <dbReference type="EMBL" id="OLU47218.1"/>
    </source>
</evidence>
<dbReference type="EMBL" id="MPKA01000054">
    <property type="protein sequence ID" value="OLU47218.1"/>
    <property type="molecule type" value="Genomic_DNA"/>
</dbReference>
<dbReference type="Gene3D" id="3.90.1150.10">
    <property type="entry name" value="Aspartate Aminotransferase, domain 1"/>
    <property type="match status" value="1"/>
</dbReference>
<dbReference type="PANTHER" id="PTHR43510:SF1">
    <property type="entry name" value="AMINOTRANSFERASE FUNCTION, HYPOTHETICAL (EUROFUNG)"/>
    <property type="match status" value="1"/>
</dbReference>
<dbReference type="Proteomes" id="UP000186705">
    <property type="component" value="Unassembled WGS sequence"/>
</dbReference>
<dbReference type="InterPro" id="IPR015424">
    <property type="entry name" value="PyrdxlP-dep_Trfase"/>
</dbReference>
<name>A0A1U7NP11_9FIRM</name>
<dbReference type="AlphaFoldDB" id="A0A1U7NP11"/>